<evidence type="ECO:0000256" key="7">
    <source>
        <dbReference type="ARBA" id="ARBA00022840"/>
    </source>
</evidence>
<evidence type="ECO:0000259" key="10">
    <source>
        <dbReference type="PROSITE" id="PS50109"/>
    </source>
</evidence>
<keyword evidence="4 11" id="KW-0808">Transferase</keyword>
<name>A0A369QD87_9BACT</name>
<dbReference type="GO" id="GO:0046983">
    <property type="term" value="F:protein dimerization activity"/>
    <property type="evidence" value="ECO:0007669"/>
    <property type="project" value="InterPro"/>
</dbReference>
<dbReference type="InterPro" id="IPR003594">
    <property type="entry name" value="HATPase_dom"/>
</dbReference>
<evidence type="ECO:0000256" key="5">
    <source>
        <dbReference type="ARBA" id="ARBA00022741"/>
    </source>
</evidence>
<dbReference type="OrthoDB" id="9760839at2"/>
<dbReference type="SUPFAM" id="SSF55874">
    <property type="entry name" value="ATPase domain of HSP90 chaperone/DNA topoisomerase II/histidine kinase"/>
    <property type="match status" value="1"/>
</dbReference>
<dbReference type="CDD" id="cd16917">
    <property type="entry name" value="HATPase_UhpB-NarQ-NarX-like"/>
    <property type="match status" value="1"/>
</dbReference>
<keyword evidence="5" id="KW-0547">Nucleotide-binding</keyword>
<keyword evidence="7" id="KW-0067">ATP-binding</keyword>
<evidence type="ECO:0000256" key="8">
    <source>
        <dbReference type="ARBA" id="ARBA00023012"/>
    </source>
</evidence>
<dbReference type="Proteomes" id="UP000253919">
    <property type="component" value="Unassembled WGS sequence"/>
</dbReference>
<keyword evidence="6 11" id="KW-0418">Kinase</keyword>
<dbReference type="PANTHER" id="PTHR24421">
    <property type="entry name" value="NITRATE/NITRITE SENSOR PROTEIN NARX-RELATED"/>
    <property type="match status" value="1"/>
</dbReference>
<dbReference type="Pfam" id="PF07730">
    <property type="entry name" value="HisKA_3"/>
    <property type="match status" value="1"/>
</dbReference>
<evidence type="ECO:0000256" key="6">
    <source>
        <dbReference type="ARBA" id="ARBA00022777"/>
    </source>
</evidence>
<keyword evidence="12" id="KW-1185">Reference proteome</keyword>
<feature type="domain" description="Histidine kinase" evidence="10">
    <location>
        <begin position="68"/>
        <end position="264"/>
    </location>
</feature>
<keyword evidence="9" id="KW-0812">Transmembrane</keyword>
<dbReference type="PANTHER" id="PTHR24421:SF10">
    <property type="entry name" value="NITRATE_NITRITE SENSOR PROTEIN NARQ"/>
    <property type="match status" value="1"/>
</dbReference>
<evidence type="ECO:0000256" key="9">
    <source>
        <dbReference type="SAM" id="Phobius"/>
    </source>
</evidence>
<dbReference type="PROSITE" id="PS50109">
    <property type="entry name" value="HIS_KIN"/>
    <property type="match status" value="1"/>
</dbReference>
<dbReference type="EMBL" id="QASA01000001">
    <property type="protein sequence ID" value="RDC62871.1"/>
    <property type="molecule type" value="Genomic_DNA"/>
</dbReference>
<dbReference type="GO" id="GO:0005524">
    <property type="term" value="F:ATP binding"/>
    <property type="evidence" value="ECO:0007669"/>
    <property type="project" value="UniProtKB-KW"/>
</dbReference>
<dbReference type="InterPro" id="IPR050482">
    <property type="entry name" value="Sensor_HK_TwoCompSys"/>
</dbReference>
<dbReference type="GO" id="GO:0016020">
    <property type="term" value="C:membrane"/>
    <property type="evidence" value="ECO:0007669"/>
    <property type="project" value="InterPro"/>
</dbReference>
<evidence type="ECO:0000256" key="1">
    <source>
        <dbReference type="ARBA" id="ARBA00000085"/>
    </source>
</evidence>
<reference evidence="11 12" key="1">
    <citation type="submission" date="2018-04" db="EMBL/GenBank/DDBJ databases">
        <title>Adhaeribacter sp. HMF7616 genome sequencing and assembly.</title>
        <authorList>
            <person name="Kang H."/>
            <person name="Kang J."/>
            <person name="Cha I."/>
            <person name="Kim H."/>
            <person name="Joh K."/>
        </authorList>
    </citation>
    <scope>NUCLEOTIDE SEQUENCE [LARGE SCALE GENOMIC DNA]</scope>
    <source>
        <strain evidence="11 12">HMF7616</strain>
    </source>
</reference>
<proteinExistence type="predicted"/>
<dbReference type="Gene3D" id="3.30.565.10">
    <property type="entry name" value="Histidine kinase-like ATPase, C-terminal domain"/>
    <property type="match status" value="1"/>
</dbReference>
<sequence>MQALAGEIQFVIAVTLLILIFTSFVIIFMLIHQRRYHQYLREKEEIRINYQQTILRTQLEVQEQTFRTIAQEIHDNINQVLSLIRLNLSTLKPKLNSISANKINSSKELLDSVSRELRDLSKRLNPEFINRQSLAESLSFQVDLLKKTELYNINLEVHGDVRTLDSEKKLIVFRIAQEALNNIIKHAQATTISVLLMYVPAKIILSIKDDGRGFDLAEVTAEHNPDAGTGTLNMQYRARLIGADFSLHSKPGLGTLVLLVLPND</sequence>
<comment type="caution">
    <text evidence="11">The sequence shown here is derived from an EMBL/GenBank/DDBJ whole genome shotgun (WGS) entry which is preliminary data.</text>
</comment>
<dbReference type="RefSeq" id="WP_115372261.1">
    <property type="nucleotide sequence ID" value="NZ_QASA01000001.1"/>
</dbReference>
<evidence type="ECO:0000256" key="3">
    <source>
        <dbReference type="ARBA" id="ARBA00022553"/>
    </source>
</evidence>
<evidence type="ECO:0000313" key="12">
    <source>
        <dbReference type="Proteomes" id="UP000253919"/>
    </source>
</evidence>
<evidence type="ECO:0000313" key="11">
    <source>
        <dbReference type="EMBL" id="RDC62871.1"/>
    </source>
</evidence>
<keyword evidence="9" id="KW-0472">Membrane</keyword>
<organism evidence="11 12">
    <name type="scientific">Adhaeribacter pallidiroseus</name>
    <dbReference type="NCBI Taxonomy" id="2072847"/>
    <lineage>
        <taxon>Bacteria</taxon>
        <taxon>Pseudomonadati</taxon>
        <taxon>Bacteroidota</taxon>
        <taxon>Cytophagia</taxon>
        <taxon>Cytophagales</taxon>
        <taxon>Hymenobacteraceae</taxon>
        <taxon>Adhaeribacter</taxon>
    </lineage>
</organism>
<keyword evidence="9" id="KW-1133">Transmembrane helix</keyword>
<keyword evidence="3" id="KW-0597">Phosphoprotein</keyword>
<gene>
    <name evidence="11" type="primary">uhpB</name>
    <name evidence="11" type="ORF">AHMF7616_01470</name>
</gene>
<comment type="catalytic activity">
    <reaction evidence="1">
        <text>ATP + protein L-histidine = ADP + protein N-phospho-L-histidine.</text>
        <dbReference type="EC" id="2.7.13.3"/>
    </reaction>
</comment>
<dbReference type="AlphaFoldDB" id="A0A369QD87"/>
<dbReference type="InterPro" id="IPR036890">
    <property type="entry name" value="HATPase_C_sf"/>
</dbReference>
<evidence type="ECO:0000256" key="4">
    <source>
        <dbReference type="ARBA" id="ARBA00022679"/>
    </source>
</evidence>
<dbReference type="GO" id="GO:0000155">
    <property type="term" value="F:phosphorelay sensor kinase activity"/>
    <property type="evidence" value="ECO:0007669"/>
    <property type="project" value="InterPro"/>
</dbReference>
<feature type="transmembrane region" description="Helical" evidence="9">
    <location>
        <begin position="12"/>
        <end position="31"/>
    </location>
</feature>
<dbReference type="EC" id="2.7.13.3" evidence="2"/>
<protein>
    <recommendedName>
        <fullName evidence="2">histidine kinase</fullName>
        <ecNumber evidence="2">2.7.13.3</ecNumber>
    </recommendedName>
</protein>
<dbReference type="InterPro" id="IPR011712">
    <property type="entry name" value="Sig_transdc_His_kin_sub3_dim/P"/>
</dbReference>
<accession>A0A369QD87</accession>
<dbReference type="Pfam" id="PF02518">
    <property type="entry name" value="HATPase_c"/>
    <property type="match status" value="1"/>
</dbReference>
<dbReference type="InterPro" id="IPR005467">
    <property type="entry name" value="His_kinase_dom"/>
</dbReference>
<evidence type="ECO:0000256" key="2">
    <source>
        <dbReference type="ARBA" id="ARBA00012438"/>
    </source>
</evidence>
<keyword evidence="8" id="KW-0902">Two-component regulatory system</keyword>